<feature type="compositionally biased region" description="Low complexity" evidence="5">
    <location>
        <begin position="841"/>
        <end position="850"/>
    </location>
</feature>
<dbReference type="SMART" id="SM00387">
    <property type="entry name" value="HATPase_c"/>
    <property type="match status" value="1"/>
</dbReference>
<evidence type="ECO:0000259" key="8">
    <source>
        <dbReference type="PROSITE" id="PS50110"/>
    </source>
</evidence>
<dbReference type="Gene3D" id="3.30.565.10">
    <property type="entry name" value="Histidine kinase-like ATPase, C-terminal domain"/>
    <property type="match status" value="1"/>
</dbReference>
<dbReference type="InterPro" id="IPR003594">
    <property type="entry name" value="HATPase_dom"/>
</dbReference>
<feature type="transmembrane region" description="Helical" evidence="6">
    <location>
        <begin position="12"/>
        <end position="33"/>
    </location>
</feature>
<keyword evidence="3 4" id="KW-0597">Phosphoprotein</keyword>
<keyword evidence="6" id="KW-0812">Transmembrane</keyword>
<feature type="region of interest" description="Disordered" evidence="5">
    <location>
        <begin position="817"/>
        <end position="850"/>
    </location>
</feature>
<dbReference type="PROSITE" id="PS50110">
    <property type="entry name" value="RESPONSE_REGULATORY"/>
    <property type="match status" value="1"/>
</dbReference>
<dbReference type="InterPro" id="IPR050956">
    <property type="entry name" value="2C_system_His_kinase"/>
</dbReference>
<dbReference type="InterPro" id="IPR036097">
    <property type="entry name" value="HisK_dim/P_sf"/>
</dbReference>
<evidence type="ECO:0000256" key="5">
    <source>
        <dbReference type="SAM" id="MobiDB-lite"/>
    </source>
</evidence>
<dbReference type="InterPro" id="IPR011006">
    <property type="entry name" value="CheY-like_superfamily"/>
</dbReference>
<dbReference type="PROSITE" id="PS50109">
    <property type="entry name" value="HIS_KIN"/>
    <property type="match status" value="1"/>
</dbReference>
<protein>
    <recommendedName>
        <fullName evidence="2">histidine kinase</fullName>
        <ecNumber evidence="2">2.7.13.3</ecNumber>
    </recommendedName>
</protein>
<accession>A0A218XMC4</accession>
<dbReference type="SUPFAM" id="SSF55874">
    <property type="entry name" value="ATPase domain of HSP90 chaperone/DNA topoisomerase II/histidine kinase"/>
    <property type="match status" value="1"/>
</dbReference>
<evidence type="ECO:0000256" key="3">
    <source>
        <dbReference type="ARBA" id="ARBA00022553"/>
    </source>
</evidence>
<keyword evidence="6" id="KW-1133">Transmembrane helix</keyword>
<keyword evidence="6" id="KW-0472">Membrane</keyword>
<evidence type="ECO:0000313" key="9">
    <source>
        <dbReference type="EMBL" id="OWM86147.1"/>
    </source>
</evidence>
<evidence type="ECO:0000313" key="10">
    <source>
        <dbReference type="Proteomes" id="UP000197138"/>
    </source>
</evidence>
<feature type="compositionally biased region" description="Low complexity" evidence="5">
    <location>
        <begin position="916"/>
        <end position="931"/>
    </location>
</feature>
<dbReference type="InterPro" id="IPR005467">
    <property type="entry name" value="His_kinase_dom"/>
</dbReference>
<feature type="modified residue" description="4-aspartylphosphate" evidence="4">
    <location>
        <position position="1138"/>
    </location>
</feature>
<dbReference type="Gene3D" id="3.40.50.2300">
    <property type="match status" value="1"/>
</dbReference>
<name>A0A218XMC4_PUNGR</name>
<evidence type="ECO:0000256" key="1">
    <source>
        <dbReference type="ARBA" id="ARBA00000085"/>
    </source>
</evidence>
<dbReference type="Proteomes" id="UP000197138">
    <property type="component" value="Unassembled WGS sequence"/>
</dbReference>
<evidence type="ECO:0000256" key="2">
    <source>
        <dbReference type="ARBA" id="ARBA00012438"/>
    </source>
</evidence>
<dbReference type="Pfam" id="PF02518">
    <property type="entry name" value="HATPase_c"/>
    <property type="match status" value="2"/>
</dbReference>
<feature type="compositionally biased region" description="Polar residues" evidence="5">
    <location>
        <begin position="823"/>
        <end position="840"/>
    </location>
</feature>
<dbReference type="PANTHER" id="PTHR43719">
    <property type="entry name" value="TWO-COMPONENT HISTIDINE KINASE"/>
    <property type="match status" value="1"/>
</dbReference>
<sequence>MKLSSCVASRPLCFFTFLAFVVLVIPVGLVPFWRGIMSRIEREVDSDSARLKSLLISEIEQTAKLMIPLNFTATNLARVCNSSLNGPEVSFADIESKVACSSPITSMETEWSHFMPIPQVLPIRVRTIGISSSWTPIQEISMELPFLTIHWFMSRIEREVDSDSARLKSLLISEIEQTAKLMIPLNFTATNLARVCNSSLNGPEVSFADIESKVAPLMFQTLSVVPFVSEISYIGLGGLFFSYYLDGNRVVSLYANSSSPSNSSSYNWYKQLVDPDTGNLYGIAFPYHPLVHTDNSGWFRKAVNSSSGYFASLEAGWNSDQDLVLTNTARLGIGGIISVGVPVNSLKGMFLSMNLEGASLYLISQDGRLLLQGLPNTQPSLVGDGSVSFEVKSGQGETVQLVNLTCDYSSGGDDKLRDARITYLSTTYVLYCSHIKILGIESVYILAVPDDSLTSTIRGKSKLVLILFVTLIVALLVAVLSFVCIIAGSTRREMHLCARLIEHMEATQQAERKSMRKSKAFVEASHNIRTSLACITTLIENSYHEAATMPELVMNLQQMDKCANELLGILNSILDTSKIEAGEMQLEEEDFNLAQLLEDSVDMFHPFAMNKDVDLVLDFFDGSVLEHSFVRGDKRKLKQILSNLLHNAVKFTPKGHITVRVWAQKMSLENVIIADNQKGWRKNLSGLFFGKDVANQDVQEVVAFQRNPNSMEFVFEVNDTGKGIPKEKRKSVFEDYNQIKDASEGQGGTGLGLGSVQSFVRLMGGDIKIVDKDIGEKGTCFRFNVVLTVLGNISASPDKSMKGEDIELGPQREINPWPCLTIRTPSPSRSLSMRGSPKQNSSPRPVGSSGVVLLMGDEERRRVCRSFFERFGIRVWEAREWTDLPFLLRTAQQKLNLSHHSSSGRSDVSHQKSESLSRSASKNSSKGSSPSLPVHSRSGFLLLVIDMSFGPIQELIRFVRAFRKGIHSSATSCKVVWLDKPRANYRIVLEKEGKLDRWDNIIVSRPFHGSRLIEAIRLLPEFGGSSVVRNQSLKMKSRKLGLTVGEVDYSTSSIREVRGAAPGASKPLSGKRALVVEDQLVLQKAAKALVMNLGASVEVCGNGEEAVLIVSGRLGEQKGLGDGASSSAVLTYDFILMDCQLPRINGYEATRRIREEEKRYNVRIPIIALTAHSGGPEVKMTSDAGMDSYLQKPLTRDSLMEILCKLNIA</sequence>
<dbReference type="Pfam" id="PF00072">
    <property type="entry name" value="Response_reg"/>
    <property type="match status" value="1"/>
</dbReference>
<dbReference type="SUPFAM" id="SSF47384">
    <property type="entry name" value="Homodimeric domain of signal transducing histidine kinase"/>
    <property type="match status" value="1"/>
</dbReference>
<dbReference type="PANTHER" id="PTHR43719:SF75">
    <property type="entry name" value="HISTIDINE KINASE CKI1"/>
    <property type="match status" value="1"/>
</dbReference>
<proteinExistence type="predicted"/>
<gene>
    <name evidence="9" type="ORF">CDL15_Pgr010971</name>
</gene>
<feature type="transmembrane region" description="Helical" evidence="6">
    <location>
        <begin position="463"/>
        <end position="488"/>
    </location>
</feature>
<dbReference type="EC" id="2.7.13.3" evidence="2"/>
<feature type="region of interest" description="Disordered" evidence="5">
    <location>
        <begin position="898"/>
        <end position="933"/>
    </location>
</feature>
<evidence type="ECO:0000259" key="7">
    <source>
        <dbReference type="PROSITE" id="PS50109"/>
    </source>
</evidence>
<evidence type="ECO:0000256" key="6">
    <source>
        <dbReference type="SAM" id="Phobius"/>
    </source>
</evidence>
<reference evidence="10" key="1">
    <citation type="journal article" date="2017" name="Plant J.">
        <title>The pomegranate (Punica granatum L.) genome and the genomics of punicalagin biosynthesis.</title>
        <authorList>
            <person name="Qin G."/>
            <person name="Xu C."/>
            <person name="Ming R."/>
            <person name="Tang H."/>
            <person name="Guyot R."/>
            <person name="Kramer E.M."/>
            <person name="Hu Y."/>
            <person name="Yi X."/>
            <person name="Qi Y."/>
            <person name="Xu X."/>
            <person name="Gao Z."/>
            <person name="Pan H."/>
            <person name="Jian J."/>
            <person name="Tian Y."/>
            <person name="Yue Z."/>
            <person name="Xu Y."/>
        </authorList>
    </citation>
    <scope>NUCLEOTIDE SEQUENCE [LARGE SCALE GENOMIC DNA]</scope>
    <source>
        <strain evidence="10">cv. Dabenzi</strain>
    </source>
</reference>
<evidence type="ECO:0000256" key="4">
    <source>
        <dbReference type="PROSITE-ProRule" id="PRU00169"/>
    </source>
</evidence>
<organism evidence="9 10">
    <name type="scientific">Punica granatum</name>
    <name type="common">Pomegranate</name>
    <dbReference type="NCBI Taxonomy" id="22663"/>
    <lineage>
        <taxon>Eukaryota</taxon>
        <taxon>Viridiplantae</taxon>
        <taxon>Streptophyta</taxon>
        <taxon>Embryophyta</taxon>
        <taxon>Tracheophyta</taxon>
        <taxon>Spermatophyta</taxon>
        <taxon>Magnoliopsida</taxon>
        <taxon>eudicotyledons</taxon>
        <taxon>Gunneridae</taxon>
        <taxon>Pentapetalae</taxon>
        <taxon>rosids</taxon>
        <taxon>malvids</taxon>
        <taxon>Myrtales</taxon>
        <taxon>Lythraceae</taxon>
        <taxon>Punica</taxon>
    </lineage>
</organism>
<dbReference type="CDD" id="cd17546">
    <property type="entry name" value="REC_hyHK_CKI1_RcsC-like"/>
    <property type="match status" value="1"/>
</dbReference>
<dbReference type="InterPro" id="IPR001789">
    <property type="entry name" value="Sig_transdc_resp-reg_receiver"/>
</dbReference>
<dbReference type="InterPro" id="IPR036890">
    <property type="entry name" value="HATPase_C_sf"/>
</dbReference>
<dbReference type="PRINTS" id="PR00344">
    <property type="entry name" value="BCTRLSENSOR"/>
</dbReference>
<dbReference type="Gene3D" id="1.10.287.130">
    <property type="match status" value="1"/>
</dbReference>
<dbReference type="AlphaFoldDB" id="A0A218XMC4"/>
<dbReference type="SUPFAM" id="SSF52172">
    <property type="entry name" value="CheY-like"/>
    <property type="match status" value="1"/>
</dbReference>
<dbReference type="InterPro" id="IPR004358">
    <property type="entry name" value="Sig_transdc_His_kin-like_C"/>
</dbReference>
<dbReference type="EMBL" id="MTKT01001090">
    <property type="protein sequence ID" value="OWM86147.1"/>
    <property type="molecule type" value="Genomic_DNA"/>
</dbReference>
<feature type="domain" description="Histidine kinase" evidence="7">
    <location>
        <begin position="523"/>
        <end position="789"/>
    </location>
</feature>
<feature type="domain" description="Response regulatory" evidence="8">
    <location>
        <begin position="1072"/>
        <end position="1207"/>
    </location>
</feature>
<dbReference type="SMART" id="SM00448">
    <property type="entry name" value="REC"/>
    <property type="match status" value="1"/>
</dbReference>
<comment type="caution">
    <text evidence="9">The sequence shown here is derived from an EMBL/GenBank/DDBJ whole genome shotgun (WGS) entry which is preliminary data.</text>
</comment>
<dbReference type="GO" id="GO:0000155">
    <property type="term" value="F:phosphorelay sensor kinase activity"/>
    <property type="evidence" value="ECO:0007669"/>
    <property type="project" value="InterPro"/>
</dbReference>
<comment type="catalytic activity">
    <reaction evidence="1">
        <text>ATP + protein L-histidine = ADP + protein N-phospho-L-histidine.</text>
        <dbReference type="EC" id="2.7.13.3"/>
    </reaction>
</comment>